<sequence>MITFGASSVKKKPEYTSDLADIYAHENSWMTPFFFQAPIRDIESGNILNSVVFVIS</sequence>
<dbReference type="AlphaFoldDB" id="A0A2T9ZKY4"/>
<dbReference type="Proteomes" id="UP000245609">
    <property type="component" value="Unassembled WGS sequence"/>
</dbReference>
<evidence type="ECO:0000313" key="2">
    <source>
        <dbReference type="Proteomes" id="UP000245609"/>
    </source>
</evidence>
<name>A0A2T9ZKY4_9FUNG</name>
<keyword evidence="2" id="KW-1185">Reference proteome</keyword>
<protein>
    <submittedName>
        <fullName evidence="1">Uncharacterized protein</fullName>
    </submittedName>
</protein>
<proteinExistence type="predicted"/>
<evidence type="ECO:0000313" key="1">
    <source>
        <dbReference type="EMBL" id="PVV05210.1"/>
    </source>
</evidence>
<dbReference type="EMBL" id="MBFS01000026">
    <property type="protein sequence ID" value="PVV05210.1"/>
    <property type="molecule type" value="Genomic_DNA"/>
</dbReference>
<reference evidence="1 2" key="1">
    <citation type="journal article" date="2018" name="MBio">
        <title>Comparative Genomics Reveals the Core Gene Toolbox for the Fungus-Insect Symbiosis.</title>
        <authorList>
            <person name="Wang Y."/>
            <person name="Stata M."/>
            <person name="Wang W."/>
            <person name="Stajich J.E."/>
            <person name="White M.M."/>
            <person name="Moncalvo J.M."/>
        </authorList>
    </citation>
    <scope>NUCLEOTIDE SEQUENCE [LARGE SCALE GENOMIC DNA]</scope>
    <source>
        <strain evidence="1 2">SC-DP-2</strain>
    </source>
</reference>
<organism evidence="1 2">
    <name type="scientific">Smittium megazygosporum</name>
    <dbReference type="NCBI Taxonomy" id="133381"/>
    <lineage>
        <taxon>Eukaryota</taxon>
        <taxon>Fungi</taxon>
        <taxon>Fungi incertae sedis</taxon>
        <taxon>Zoopagomycota</taxon>
        <taxon>Kickxellomycotina</taxon>
        <taxon>Harpellomycetes</taxon>
        <taxon>Harpellales</taxon>
        <taxon>Legeriomycetaceae</taxon>
        <taxon>Smittium</taxon>
    </lineage>
</organism>
<gene>
    <name evidence="1" type="ORF">BB560_000266</name>
</gene>
<comment type="caution">
    <text evidence="1">The sequence shown here is derived from an EMBL/GenBank/DDBJ whole genome shotgun (WGS) entry which is preliminary data.</text>
</comment>
<accession>A0A2T9ZKY4</accession>